<dbReference type="Gene3D" id="1.10.287.470">
    <property type="entry name" value="Helix hairpin bin"/>
    <property type="match status" value="1"/>
</dbReference>
<reference evidence="7" key="2">
    <citation type="submission" date="2019-06" db="EMBL/GenBank/DDBJ databases">
        <title>Co-occurence of chitin degradation, pigmentation and bioactivity in marine Pseudoalteromonas.</title>
        <authorList>
            <person name="Sonnenschein E.C."/>
            <person name="Bech P.K."/>
        </authorList>
    </citation>
    <scope>NUCLEOTIDE SEQUENCE [LARGE SCALE GENOMIC DNA]</scope>
    <source>
        <strain evidence="7">S2599</strain>
    </source>
</reference>
<comment type="caution">
    <text evidence="6">The sequence shown here is derived from an EMBL/GenBank/DDBJ whole genome shotgun (WGS) entry which is preliminary data.</text>
</comment>
<dbReference type="PANTHER" id="PTHR32347:SF23">
    <property type="entry name" value="BLL5650 PROTEIN"/>
    <property type="match status" value="1"/>
</dbReference>
<evidence type="ECO:0000313" key="6">
    <source>
        <dbReference type="EMBL" id="TMP30900.1"/>
    </source>
</evidence>
<sequence length="418" mass="47128">MDKKITTSRNTKLKKSLIWAGLCGSLLSISYAYQDSRSQGQTQTIDQSSLVHSEVIRGTFTEQIRLRASIAPKRAILLDTLSGGRVEEKHVEPGDFVTKGQPLVRLSNMSLQLDVISREAQVTEQLNFLRNTQMTMENNKLNLRRDLLEIEHQIQHLKRKLDQALALQTHRAITKDQIATLEQDLTYYEQRRELTLQRQKAENEIRNIQIEQLEDSAQMLQKNLAFARKNLEDLLVRAPADGYVSELAAEIGESKARGDRLGQIDIPDMYKLVADVDEYYLNQVAVDMNAIALFDGQPVALTVTKIDSRVKDAKFQVELDLPTELTQLKRGQSVDLELHLGDAQASTLMLRRGAFFSSSGGNWVFVLDKDSNKAVRKSIRLGKKNNDYFEVLSGLNAGDVVITSSYSAFNNADTLMLN</sequence>
<dbReference type="Gene3D" id="2.40.30.170">
    <property type="match status" value="1"/>
</dbReference>
<dbReference type="Gene3D" id="2.40.50.100">
    <property type="match status" value="1"/>
</dbReference>
<organism evidence="6 7">
    <name type="scientific">Pseudoalteromonas rubra</name>
    <dbReference type="NCBI Taxonomy" id="43658"/>
    <lineage>
        <taxon>Bacteria</taxon>
        <taxon>Pseudomonadati</taxon>
        <taxon>Pseudomonadota</taxon>
        <taxon>Gammaproteobacteria</taxon>
        <taxon>Alteromonadales</taxon>
        <taxon>Pseudoalteromonadaceae</taxon>
        <taxon>Pseudoalteromonas</taxon>
    </lineage>
</organism>
<reference evidence="6 7" key="1">
    <citation type="submission" date="2018-01" db="EMBL/GenBank/DDBJ databases">
        <authorList>
            <person name="Paulsen S."/>
            <person name="Gram L.K."/>
        </authorList>
    </citation>
    <scope>NUCLEOTIDE SEQUENCE [LARGE SCALE GENOMIC DNA]</scope>
    <source>
        <strain evidence="6 7">S2599</strain>
    </source>
</reference>
<evidence type="ECO:0000256" key="2">
    <source>
        <dbReference type="ARBA" id="ARBA00009477"/>
    </source>
</evidence>
<dbReference type="Pfam" id="PF25967">
    <property type="entry name" value="RND-MFP_C"/>
    <property type="match status" value="1"/>
</dbReference>
<dbReference type="GO" id="GO:0022857">
    <property type="term" value="F:transmembrane transporter activity"/>
    <property type="evidence" value="ECO:0007669"/>
    <property type="project" value="InterPro"/>
</dbReference>
<evidence type="ECO:0000313" key="7">
    <source>
        <dbReference type="Proteomes" id="UP000306719"/>
    </source>
</evidence>
<dbReference type="GO" id="GO:0016020">
    <property type="term" value="C:membrane"/>
    <property type="evidence" value="ECO:0007669"/>
    <property type="project" value="InterPro"/>
</dbReference>
<name>A0A5S3WQH0_9GAMM</name>
<dbReference type="InterPro" id="IPR050465">
    <property type="entry name" value="UPF0194_transport"/>
</dbReference>
<feature type="domain" description="Multidrug resistance protein MdtA-like C-terminal permuted SH3" evidence="5">
    <location>
        <begin position="359"/>
        <end position="404"/>
    </location>
</feature>
<proteinExistence type="inferred from homology"/>
<comment type="similarity">
    <text evidence="2">Belongs to the membrane fusion protein (MFP) (TC 8.A.1) family.</text>
</comment>
<evidence type="ECO:0000256" key="3">
    <source>
        <dbReference type="ARBA" id="ARBA00023054"/>
    </source>
</evidence>
<dbReference type="NCBIfam" id="TIGR01730">
    <property type="entry name" value="RND_mfp"/>
    <property type="match status" value="1"/>
</dbReference>
<dbReference type="Gene3D" id="2.40.420.20">
    <property type="match status" value="1"/>
</dbReference>
<dbReference type="RefSeq" id="WP_138546895.1">
    <property type="nucleotide sequence ID" value="NZ_PNCJ01000057.1"/>
</dbReference>
<dbReference type="InterPro" id="IPR058627">
    <property type="entry name" value="MdtA-like_C"/>
</dbReference>
<accession>A0A5S3WQH0</accession>
<evidence type="ECO:0000259" key="5">
    <source>
        <dbReference type="Pfam" id="PF25967"/>
    </source>
</evidence>
<dbReference type="AlphaFoldDB" id="A0A5S3WQH0"/>
<comment type="subcellular location">
    <subcellularLocation>
        <location evidence="1">Cell envelope</location>
    </subcellularLocation>
</comment>
<dbReference type="PANTHER" id="PTHR32347">
    <property type="entry name" value="EFFLUX SYSTEM COMPONENT YKNX-RELATED"/>
    <property type="match status" value="1"/>
</dbReference>
<feature type="coiled-coil region" evidence="4">
    <location>
        <begin position="140"/>
        <end position="167"/>
    </location>
</feature>
<dbReference type="InterPro" id="IPR006143">
    <property type="entry name" value="RND_pump_MFP"/>
</dbReference>
<gene>
    <name evidence="6" type="ORF">CWB98_23040</name>
</gene>
<dbReference type="GO" id="GO:0030313">
    <property type="term" value="C:cell envelope"/>
    <property type="evidence" value="ECO:0007669"/>
    <property type="project" value="UniProtKB-SubCell"/>
</dbReference>
<dbReference type="EMBL" id="PNCJ01000057">
    <property type="protein sequence ID" value="TMP30900.1"/>
    <property type="molecule type" value="Genomic_DNA"/>
</dbReference>
<feature type="coiled-coil region" evidence="4">
    <location>
        <begin position="191"/>
        <end position="237"/>
    </location>
</feature>
<protein>
    <submittedName>
        <fullName evidence="6">Efflux transporter periplasmic adaptor subunit</fullName>
    </submittedName>
</protein>
<evidence type="ECO:0000256" key="4">
    <source>
        <dbReference type="SAM" id="Coils"/>
    </source>
</evidence>
<dbReference type="OrthoDB" id="1957187at2"/>
<dbReference type="Proteomes" id="UP000306719">
    <property type="component" value="Unassembled WGS sequence"/>
</dbReference>
<keyword evidence="3 4" id="KW-0175">Coiled coil</keyword>
<evidence type="ECO:0000256" key="1">
    <source>
        <dbReference type="ARBA" id="ARBA00004196"/>
    </source>
</evidence>